<feature type="non-terminal residue" evidence="2">
    <location>
        <position position="1"/>
    </location>
</feature>
<dbReference type="EMBL" id="QGKV02002055">
    <property type="protein sequence ID" value="KAF3498058.1"/>
    <property type="molecule type" value="Genomic_DNA"/>
</dbReference>
<organism evidence="2 3">
    <name type="scientific">Brassica cretica</name>
    <name type="common">Mustard</name>
    <dbReference type="NCBI Taxonomy" id="69181"/>
    <lineage>
        <taxon>Eukaryota</taxon>
        <taxon>Viridiplantae</taxon>
        <taxon>Streptophyta</taxon>
        <taxon>Embryophyta</taxon>
        <taxon>Tracheophyta</taxon>
        <taxon>Spermatophyta</taxon>
        <taxon>Magnoliopsida</taxon>
        <taxon>eudicotyledons</taxon>
        <taxon>Gunneridae</taxon>
        <taxon>Pentapetalae</taxon>
        <taxon>rosids</taxon>
        <taxon>malvids</taxon>
        <taxon>Brassicales</taxon>
        <taxon>Brassicaceae</taxon>
        <taxon>Brassiceae</taxon>
        <taxon>Brassica</taxon>
    </lineage>
</organism>
<evidence type="ECO:0000313" key="2">
    <source>
        <dbReference type="EMBL" id="KAF3498058.1"/>
    </source>
</evidence>
<protein>
    <submittedName>
        <fullName evidence="2">Uncharacterized protein</fullName>
    </submittedName>
</protein>
<evidence type="ECO:0000256" key="1">
    <source>
        <dbReference type="SAM" id="MobiDB-lite"/>
    </source>
</evidence>
<name>A0ABQ7AKC1_BRACR</name>
<keyword evidence="3" id="KW-1185">Reference proteome</keyword>
<gene>
    <name evidence="2" type="ORF">DY000_02053334</name>
</gene>
<evidence type="ECO:0000313" key="3">
    <source>
        <dbReference type="Proteomes" id="UP000266723"/>
    </source>
</evidence>
<reference evidence="2 3" key="1">
    <citation type="journal article" date="2020" name="BMC Genomics">
        <title>Intraspecific diversification of the crop wild relative Brassica cretica Lam. using demographic model selection.</title>
        <authorList>
            <person name="Kioukis A."/>
            <person name="Michalopoulou V.A."/>
            <person name="Briers L."/>
            <person name="Pirintsos S."/>
            <person name="Studholme D.J."/>
            <person name="Pavlidis P."/>
            <person name="Sarris P.F."/>
        </authorList>
    </citation>
    <scope>NUCLEOTIDE SEQUENCE [LARGE SCALE GENOMIC DNA]</scope>
    <source>
        <strain evidence="3">cv. PFS-1207/04</strain>
    </source>
</reference>
<feature type="region of interest" description="Disordered" evidence="1">
    <location>
        <begin position="1"/>
        <end position="29"/>
    </location>
</feature>
<dbReference type="Proteomes" id="UP000266723">
    <property type="component" value="Unassembled WGS sequence"/>
</dbReference>
<feature type="compositionally biased region" description="Polar residues" evidence="1">
    <location>
        <begin position="12"/>
        <end position="29"/>
    </location>
</feature>
<proteinExistence type="predicted"/>
<comment type="caution">
    <text evidence="2">The sequence shown here is derived from an EMBL/GenBank/DDBJ whole genome shotgun (WGS) entry which is preliminary data.</text>
</comment>
<accession>A0ABQ7AKC1</accession>
<sequence>QSFFINGDKSLTKTSRVNPATNSTKAAPSNSLILPKLESESALSPPSSATTSPSQVASARSLFFLCKLHWLAYVTHGTIGDITPFLDRTRPAGLDARILELISPNHRTGLGYTSRILGGGDRLAVRLCLLTGTRLFERRDEAAGVEIGLCLNKREMDLFVSLFENGL</sequence>